<dbReference type="AlphaFoldDB" id="A0A235F913"/>
<evidence type="ECO:0000313" key="1">
    <source>
        <dbReference type="EMBL" id="OYD57659.1"/>
    </source>
</evidence>
<proteinExistence type="predicted"/>
<name>A0A235F913_9BACL</name>
<sequence>MEKKIQRDVMNDFYQGKLTGVHETETEIVLSIDMSEFKQYYYSSIFYCELVNCSLLQLAFKNERLDLKDLHKYVVELGDTDIDDDRLVISCTLNDKIRATLTIETETIKIYDESKKEIDLLDLAIFGGLCSSDAGIDFTIGKTKKDVETSDESVKFNEGIAGYLAKQEQYAKRYREKGPREAFDLLLDLDPYGEKIFSKSEIIELISICEGIVAKYNTDHLNHRKLSYFAGRLKELCLKSLEDNLMLVAVGD</sequence>
<keyword evidence="2" id="KW-1185">Reference proteome</keyword>
<gene>
    <name evidence="1" type="ORF">CGZ90_13420</name>
</gene>
<comment type="caution">
    <text evidence="1">The sequence shown here is derived from an EMBL/GenBank/DDBJ whole genome shotgun (WGS) entry which is preliminary data.</text>
</comment>
<dbReference type="OrthoDB" id="2354244at2"/>
<evidence type="ECO:0000313" key="2">
    <source>
        <dbReference type="Proteomes" id="UP000215059"/>
    </source>
</evidence>
<dbReference type="EMBL" id="NOII01000003">
    <property type="protein sequence ID" value="OYD57659.1"/>
    <property type="molecule type" value="Genomic_DNA"/>
</dbReference>
<dbReference type="RefSeq" id="WP_094253010.1">
    <property type="nucleotide sequence ID" value="NZ_JBHLXL010000001.1"/>
</dbReference>
<organism evidence="1 2">
    <name type="scientific">Fictibacillus aquaticus</name>
    <dbReference type="NCBI Taxonomy" id="2021314"/>
    <lineage>
        <taxon>Bacteria</taxon>
        <taxon>Bacillati</taxon>
        <taxon>Bacillota</taxon>
        <taxon>Bacilli</taxon>
        <taxon>Bacillales</taxon>
        <taxon>Fictibacillaceae</taxon>
        <taxon>Fictibacillus</taxon>
    </lineage>
</organism>
<protein>
    <submittedName>
        <fullName evidence="1">Uncharacterized protein</fullName>
    </submittedName>
</protein>
<dbReference type="Proteomes" id="UP000215059">
    <property type="component" value="Unassembled WGS sequence"/>
</dbReference>
<reference evidence="1 2" key="1">
    <citation type="submission" date="2017-07" db="EMBL/GenBank/DDBJ databases">
        <title>Fictibacillus sp. nov. GDSW-R2A3 Genome sequencing and assembly.</title>
        <authorList>
            <person name="Mayilraj S."/>
        </authorList>
    </citation>
    <scope>NUCLEOTIDE SEQUENCE [LARGE SCALE GENOMIC DNA]</scope>
    <source>
        <strain evidence="1 2">GDSW-R2A3</strain>
    </source>
</reference>
<accession>A0A235F913</accession>